<accession>A0A813SSX9</accession>
<feature type="domain" description="Rab-GAP TBC" evidence="2">
    <location>
        <begin position="39"/>
        <end position="246"/>
    </location>
</feature>
<dbReference type="InterPro" id="IPR035969">
    <property type="entry name" value="Rab-GAP_TBC_sf"/>
</dbReference>
<dbReference type="InterPro" id="IPR000195">
    <property type="entry name" value="Rab-GAP-TBC_dom"/>
</dbReference>
<gene>
    <name evidence="3" type="ORF">IZO911_LOCUS7105</name>
    <name evidence="4" type="ORF">KXQ929_LOCUS11447</name>
</gene>
<comment type="caution">
    <text evidence="3">The sequence shown here is derived from an EMBL/GenBank/DDBJ whole genome shotgun (WGS) entry which is preliminary data.</text>
</comment>
<proteinExistence type="predicted"/>
<dbReference type="AlphaFoldDB" id="A0A813SSX9"/>
<evidence type="ECO:0000313" key="5">
    <source>
        <dbReference type="Proteomes" id="UP000663860"/>
    </source>
</evidence>
<evidence type="ECO:0000259" key="2">
    <source>
        <dbReference type="PROSITE" id="PS50086"/>
    </source>
</evidence>
<dbReference type="SMART" id="SM00164">
    <property type="entry name" value="TBC"/>
    <property type="match status" value="1"/>
</dbReference>
<dbReference type="PROSITE" id="PS50086">
    <property type="entry name" value="TBC_RABGAP"/>
    <property type="match status" value="1"/>
</dbReference>
<dbReference type="Proteomes" id="UP000663868">
    <property type="component" value="Unassembled WGS sequence"/>
</dbReference>
<dbReference type="PANTHER" id="PTHR13399">
    <property type="entry name" value="TRANSLOCON-ASSOCIATED PROTEIN TRAP , GAMMA SUBUNIT"/>
    <property type="match status" value="1"/>
</dbReference>
<protein>
    <recommendedName>
        <fullName evidence="2">Rab-GAP TBC domain-containing protein</fullName>
    </recommendedName>
</protein>
<dbReference type="GO" id="GO:0005783">
    <property type="term" value="C:endoplasmic reticulum"/>
    <property type="evidence" value="ECO:0007669"/>
    <property type="project" value="TreeGrafter"/>
</dbReference>
<dbReference type="Gene3D" id="1.10.472.80">
    <property type="entry name" value="Ypt/Rab-GAP domain of gyp1p, domain 3"/>
    <property type="match status" value="1"/>
</dbReference>
<dbReference type="SUPFAM" id="SSF47923">
    <property type="entry name" value="Ypt/Rab-GAP domain of gyp1p"/>
    <property type="match status" value="2"/>
</dbReference>
<feature type="compositionally biased region" description="Polar residues" evidence="1">
    <location>
        <begin position="369"/>
        <end position="385"/>
    </location>
</feature>
<organism evidence="3 5">
    <name type="scientific">Adineta steineri</name>
    <dbReference type="NCBI Taxonomy" id="433720"/>
    <lineage>
        <taxon>Eukaryota</taxon>
        <taxon>Metazoa</taxon>
        <taxon>Spiralia</taxon>
        <taxon>Gnathifera</taxon>
        <taxon>Rotifera</taxon>
        <taxon>Eurotatoria</taxon>
        <taxon>Bdelloidea</taxon>
        <taxon>Adinetida</taxon>
        <taxon>Adinetidae</taxon>
        <taxon>Adineta</taxon>
    </lineage>
</organism>
<dbReference type="Gene3D" id="1.10.8.270">
    <property type="entry name" value="putative rabgap domain of human tbc1 domain family member 14 like domains"/>
    <property type="match status" value="1"/>
</dbReference>
<evidence type="ECO:0000256" key="1">
    <source>
        <dbReference type="SAM" id="MobiDB-lite"/>
    </source>
</evidence>
<dbReference type="EMBL" id="CAJNOE010000045">
    <property type="protein sequence ID" value="CAF0804238.1"/>
    <property type="molecule type" value="Genomic_DNA"/>
</dbReference>
<dbReference type="PANTHER" id="PTHR13399:SF2">
    <property type="entry name" value="TRANSLOCON-ASSOCIATED PROTEIN SUBUNIT GAMMA"/>
    <property type="match status" value="1"/>
</dbReference>
<reference evidence="3" key="1">
    <citation type="submission" date="2021-02" db="EMBL/GenBank/DDBJ databases">
        <authorList>
            <person name="Nowell W R."/>
        </authorList>
    </citation>
    <scope>NUCLEOTIDE SEQUENCE</scope>
</reference>
<dbReference type="Proteomes" id="UP000663860">
    <property type="component" value="Unassembled WGS sequence"/>
</dbReference>
<dbReference type="EMBL" id="CAJOBB010000564">
    <property type="protein sequence ID" value="CAF3706845.1"/>
    <property type="molecule type" value="Genomic_DNA"/>
</dbReference>
<evidence type="ECO:0000313" key="3">
    <source>
        <dbReference type="EMBL" id="CAF0804238.1"/>
    </source>
</evidence>
<dbReference type="Pfam" id="PF00566">
    <property type="entry name" value="RabGAP-TBC"/>
    <property type="match status" value="1"/>
</dbReference>
<evidence type="ECO:0000313" key="4">
    <source>
        <dbReference type="EMBL" id="CAF3706845.1"/>
    </source>
</evidence>
<feature type="compositionally biased region" description="Polar residues" evidence="1">
    <location>
        <begin position="404"/>
        <end position="423"/>
    </location>
</feature>
<sequence length="541" mass="62065">MTIDSILEASMNSLLSNDNEKDFEQWKNTMSIEVRIPGGLSSETRQNLWITLAKKYIHDIHLDWDKTRQFAFNNESYPEDEQLNNQIVKDLHRTGCNWSTNEHNRTILKRVLLAFARYNKSIGYCQGLHILTSVILDVVNMNEENALMILIYLIDSILPDFFSNNLHALAIDMTVFDQWLKIYNPQLHLHLKNLQSSSTSCDDDEGGNYEPPLLNVFTIQWFLTLFVTCLPRQATLRVWDALMIEGSEVLFRTGLLLWSKLSIAVLKVPTADQFYSAMGHLSVQLLDEKIIVADNLIQEIYNLGPFPTPFLSELRQKYSFQQTSENIKQNQSKSKDLKRIKTKLVDEDIVNFISCFAILSSPSSSSSSRTNRFESISNKSNSPDVNQLRQQYKKLKQRNKEVQIITQSSNTQRQSPSESLCSISNGPLVNHLLVKSTDIKRNQVKKNVSTKSSTKEDPEELQEEIEQLLTCLHPEKPPTTICKTIQKKPSSDNYIDRLVTSRSVQMPKYSSFNPFPSRSYNENVAMNGYRLGLYSPIVTSR</sequence>
<feature type="region of interest" description="Disordered" evidence="1">
    <location>
        <begin position="361"/>
        <end position="423"/>
    </location>
</feature>
<name>A0A813SSX9_9BILA</name>